<protein>
    <submittedName>
        <fullName evidence="1">Uncharacterized protein</fullName>
    </submittedName>
</protein>
<dbReference type="Proteomes" id="UP000462055">
    <property type="component" value="Unassembled WGS sequence"/>
</dbReference>
<evidence type="ECO:0000313" key="2">
    <source>
        <dbReference type="Proteomes" id="UP000462055"/>
    </source>
</evidence>
<dbReference type="RefSeq" id="WP_151592056.1">
    <property type="nucleotide sequence ID" value="NZ_WBMS02000003.1"/>
</dbReference>
<gene>
    <name evidence="1" type="ORF">F8568_005625</name>
</gene>
<keyword evidence="2" id="KW-1185">Reference proteome</keyword>
<proteinExistence type="predicted"/>
<dbReference type="AlphaFoldDB" id="A0A6I4M6S9"/>
<accession>A0A6I4M6S9</accession>
<name>A0A6I4M6S9_9ACTN</name>
<sequence length="76" mass="8417">MPLQPLLVNDAWDRIDAAAEKGDRKPIELETFFIGQVVGGFTELRPAGEITRRIAADCERRLRDLARILDATAGPV</sequence>
<dbReference type="EMBL" id="WBMS02000003">
    <property type="protein sequence ID" value="MVZ99866.1"/>
    <property type="molecule type" value="Genomic_DNA"/>
</dbReference>
<evidence type="ECO:0000313" key="1">
    <source>
        <dbReference type="EMBL" id="MVZ99866.1"/>
    </source>
</evidence>
<organism evidence="1 2">
    <name type="scientific">Actinomadura physcomitrii</name>
    <dbReference type="NCBI Taxonomy" id="2650748"/>
    <lineage>
        <taxon>Bacteria</taxon>
        <taxon>Bacillati</taxon>
        <taxon>Actinomycetota</taxon>
        <taxon>Actinomycetes</taxon>
        <taxon>Streptosporangiales</taxon>
        <taxon>Thermomonosporaceae</taxon>
        <taxon>Actinomadura</taxon>
    </lineage>
</organism>
<reference evidence="1" key="1">
    <citation type="submission" date="2019-12" db="EMBL/GenBank/DDBJ databases">
        <title>Actinomadura physcomitrii sp. nov., a novel actinomycete isolated from moss [Physcomitrium sphaericum (Ludw) Fuernr].</title>
        <authorList>
            <person name="Zhuang X."/>
        </authorList>
    </citation>
    <scope>NUCLEOTIDE SEQUENCE [LARGE SCALE GENOMIC DNA]</scope>
    <source>
        <strain evidence="1">LD22</strain>
    </source>
</reference>
<comment type="caution">
    <text evidence="1">The sequence shown here is derived from an EMBL/GenBank/DDBJ whole genome shotgun (WGS) entry which is preliminary data.</text>
</comment>